<dbReference type="Proteomes" id="UP001374584">
    <property type="component" value="Unassembled WGS sequence"/>
</dbReference>
<gene>
    <name evidence="2" type="ORF">VNO80_04399</name>
</gene>
<reference evidence="2 3" key="1">
    <citation type="submission" date="2024-01" db="EMBL/GenBank/DDBJ databases">
        <title>The genomes of 5 underutilized Papilionoideae crops provide insights into root nodulation and disease resistanc.</title>
        <authorList>
            <person name="Jiang F."/>
        </authorList>
    </citation>
    <scope>NUCLEOTIDE SEQUENCE [LARGE SCALE GENOMIC DNA]</scope>
    <source>
        <strain evidence="2">JINMINGXINNONG_FW02</strain>
        <tissue evidence="2">Leaves</tissue>
    </source>
</reference>
<dbReference type="AlphaFoldDB" id="A0AAN9RRW1"/>
<keyword evidence="1" id="KW-0732">Signal</keyword>
<name>A0AAN9RRW1_PHACN</name>
<evidence type="ECO:0000313" key="2">
    <source>
        <dbReference type="EMBL" id="KAK7378948.1"/>
    </source>
</evidence>
<dbReference type="EMBL" id="JAYMYR010000002">
    <property type="protein sequence ID" value="KAK7378948.1"/>
    <property type="molecule type" value="Genomic_DNA"/>
</dbReference>
<proteinExistence type="predicted"/>
<sequence>MFLFVLDIFVRFACTRAFYLSRIPKSYIVSVYSFWYQDYQFWKFLGYPSTRNATAIVGFSESDLNPCLYVFSEF</sequence>
<evidence type="ECO:0000256" key="1">
    <source>
        <dbReference type="SAM" id="SignalP"/>
    </source>
</evidence>
<evidence type="ECO:0008006" key="4">
    <source>
        <dbReference type="Google" id="ProtNLM"/>
    </source>
</evidence>
<comment type="caution">
    <text evidence="2">The sequence shown here is derived from an EMBL/GenBank/DDBJ whole genome shotgun (WGS) entry which is preliminary data.</text>
</comment>
<feature type="chain" id="PRO_5042974795" description="Secreted protein" evidence="1">
    <location>
        <begin position="18"/>
        <end position="74"/>
    </location>
</feature>
<keyword evidence="3" id="KW-1185">Reference proteome</keyword>
<evidence type="ECO:0000313" key="3">
    <source>
        <dbReference type="Proteomes" id="UP001374584"/>
    </source>
</evidence>
<accession>A0AAN9RRW1</accession>
<feature type="signal peptide" evidence="1">
    <location>
        <begin position="1"/>
        <end position="17"/>
    </location>
</feature>
<protein>
    <recommendedName>
        <fullName evidence="4">Secreted protein</fullName>
    </recommendedName>
</protein>
<organism evidence="2 3">
    <name type="scientific">Phaseolus coccineus</name>
    <name type="common">Scarlet runner bean</name>
    <name type="synonym">Phaseolus multiflorus</name>
    <dbReference type="NCBI Taxonomy" id="3886"/>
    <lineage>
        <taxon>Eukaryota</taxon>
        <taxon>Viridiplantae</taxon>
        <taxon>Streptophyta</taxon>
        <taxon>Embryophyta</taxon>
        <taxon>Tracheophyta</taxon>
        <taxon>Spermatophyta</taxon>
        <taxon>Magnoliopsida</taxon>
        <taxon>eudicotyledons</taxon>
        <taxon>Gunneridae</taxon>
        <taxon>Pentapetalae</taxon>
        <taxon>rosids</taxon>
        <taxon>fabids</taxon>
        <taxon>Fabales</taxon>
        <taxon>Fabaceae</taxon>
        <taxon>Papilionoideae</taxon>
        <taxon>50 kb inversion clade</taxon>
        <taxon>NPAAA clade</taxon>
        <taxon>indigoferoid/millettioid clade</taxon>
        <taxon>Phaseoleae</taxon>
        <taxon>Phaseolus</taxon>
    </lineage>
</organism>